<dbReference type="Proteomes" id="UP000443070">
    <property type="component" value="Unassembled WGS sequence"/>
</dbReference>
<name>A0A3G9HH20_9FIRM</name>
<organism evidence="2">
    <name type="scientific">Phascolarctobacterium faecium</name>
    <dbReference type="NCBI Taxonomy" id="33025"/>
    <lineage>
        <taxon>Bacteria</taxon>
        <taxon>Bacillati</taxon>
        <taxon>Bacillota</taxon>
        <taxon>Negativicutes</taxon>
        <taxon>Acidaminococcales</taxon>
        <taxon>Acidaminococcaceae</taxon>
        <taxon>Phascolarctobacterium</taxon>
    </lineage>
</organism>
<reference evidence="2" key="1">
    <citation type="submission" date="2012-11" db="EMBL/GenBank/DDBJ databases">
        <title>Dependencies among metagenomic species, viruses, plasmids and units of genetic variation.</title>
        <authorList>
            <person name="Nielsen H.B."/>
            <person name="Almeida M."/>
            <person name="Juncker A.S."/>
            <person name="Rasmussen S."/>
            <person name="Li J."/>
            <person name="Sunagawa S."/>
            <person name="Plichta D."/>
            <person name="Gautier L."/>
            <person name="Le Chatelier E."/>
            <person name="Peletier E."/>
            <person name="Bonde I."/>
            <person name="Nielsen T."/>
            <person name="Manichanh C."/>
            <person name="Arumugam M."/>
            <person name="Batto J."/>
            <person name="Santos M.B.Q.D."/>
            <person name="Blom N."/>
            <person name="Borruel N."/>
            <person name="Burgdorf K.S."/>
            <person name="Boumezbeur F."/>
            <person name="Casellas F."/>
            <person name="Dore J."/>
            <person name="Guarner F."/>
            <person name="Hansen T."/>
            <person name="Hildebrand F."/>
            <person name="Kaas R.S."/>
            <person name="Kennedy S."/>
            <person name="Kristiansen K."/>
            <person name="Kultima J.R."/>
            <person name="Leonard P."/>
            <person name="Levenez F."/>
            <person name="Lund O."/>
            <person name="Moumen B."/>
            <person name="Le Paslier D."/>
            <person name="Pons N."/>
            <person name="Pedersen O."/>
            <person name="Prifti E."/>
            <person name="Qin J."/>
            <person name="Raes J."/>
            <person name="Tap J."/>
            <person name="Tims S."/>
            <person name="Ussery D.W."/>
            <person name="Yamada T."/>
            <person name="MetaHit consortium"/>
            <person name="Renault P."/>
            <person name="Sicheritz-Ponten T."/>
            <person name="Bork P."/>
            <person name="Wang J."/>
            <person name="Brunak S."/>
            <person name="Ehrlich S.D."/>
        </authorList>
    </citation>
    <scope>NUCLEOTIDE SEQUENCE [LARGE SCALE GENOMIC DNA]</scope>
</reference>
<evidence type="ECO:0000313" key="3">
    <source>
        <dbReference type="EMBL" id="MTT75473.1"/>
    </source>
</evidence>
<comment type="caution">
    <text evidence="2">The sequence shown here is derived from an EMBL/GenBank/DDBJ whole genome shotgun (WGS) entry which is preliminary data.</text>
</comment>
<sequence>MEKFAFIIHPLSIHDMAHVSPVLKFIPDSWLESALKLKKPFQVSHITGIKSPYAEAEGWFIGCPLTSKQMVELPEEFVMDRIIESGKIAQELGAKVVGLGAFTSIVGDAGITVAKNLDIAVTSGNSYTVATALEGTREAVRLMGKDLATAHVTIVGASGSIGAACTRILAREAKDITMVARHLQPLEELAQELSGSVAGKLTVSNDIKHSLKDADVVIAVTSAVDFLIEPEDLKAGAIVCDVARPRNVSREVASKRKDVLVIEGGVIKVPGNVDFHFDFGFPPQTSFACMAETMILALEKRYENFTLGRKLTIEQIDTISQLARKHDFSLAGFRNFERAVTDEEIAHIQGFVEQELAMRNI</sequence>
<dbReference type="InterPro" id="IPR036291">
    <property type="entry name" value="NAD(P)-bd_dom_sf"/>
</dbReference>
<gene>
    <name evidence="2" type="ORF">BN533_01113</name>
    <name evidence="3" type="ORF">GMD11_04190</name>
    <name evidence="4" type="ORF">GMD18_03835</name>
</gene>
<dbReference type="RefSeq" id="WP_021718013.1">
    <property type="nucleotide sequence ID" value="NZ_AP019004.1"/>
</dbReference>
<evidence type="ECO:0000313" key="4">
    <source>
        <dbReference type="EMBL" id="MTU03535.1"/>
    </source>
</evidence>
<dbReference type="EMBL" id="CBDS010000072">
    <property type="protein sequence ID" value="CDB46056.1"/>
    <property type="molecule type" value="Genomic_DNA"/>
</dbReference>
<evidence type="ECO:0000313" key="6">
    <source>
        <dbReference type="Proteomes" id="UP000484547"/>
    </source>
</evidence>
<proteinExistence type="predicted"/>
<dbReference type="EMBL" id="WNBM01000002">
    <property type="protein sequence ID" value="MTT75473.1"/>
    <property type="molecule type" value="Genomic_DNA"/>
</dbReference>
<feature type="domain" description="Quinate/shikimate 5-dehydrogenase/glutamyl-tRNA reductase" evidence="1">
    <location>
        <begin position="145"/>
        <end position="255"/>
    </location>
</feature>
<dbReference type="OrthoDB" id="9808814at2"/>
<dbReference type="GeneID" id="49408022"/>
<dbReference type="Gene3D" id="3.40.50.720">
    <property type="entry name" value="NAD(P)-binding Rossmann-like Domain"/>
    <property type="match status" value="1"/>
</dbReference>
<dbReference type="Proteomes" id="UP000484547">
    <property type="component" value="Unassembled WGS sequence"/>
</dbReference>
<dbReference type="Pfam" id="PF01488">
    <property type="entry name" value="Shikimate_DH"/>
    <property type="match status" value="1"/>
</dbReference>
<dbReference type="SUPFAM" id="SSF51735">
    <property type="entry name" value="NAD(P)-binding Rossmann-fold domains"/>
    <property type="match status" value="1"/>
</dbReference>
<dbReference type="AlphaFoldDB" id="A0A3G9HH20"/>
<evidence type="ECO:0000259" key="1">
    <source>
        <dbReference type="Pfam" id="PF01488"/>
    </source>
</evidence>
<accession>A0A3G9HH20</accession>
<evidence type="ECO:0000313" key="5">
    <source>
        <dbReference type="Proteomes" id="UP000443070"/>
    </source>
</evidence>
<reference evidence="5 6" key="2">
    <citation type="journal article" date="2019" name="Nat. Med.">
        <title>A library of human gut bacterial isolates paired with longitudinal multiomics data enables mechanistic microbiome research.</title>
        <authorList>
            <person name="Poyet M."/>
            <person name="Groussin M."/>
            <person name="Gibbons S.M."/>
            <person name="Avila-Pacheco J."/>
            <person name="Jiang X."/>
            <person name="Kearney S.M."/>
            <person name="Perrotta A.R."/>
            <person name="Berdy B."/>
            <person name="Zhao S."/>
            <person name="Lieberman T.D."/>
            <person name="Swanson P.K."/>
            <person name="Smith M."/>
            <person name="Roesemann S."/>
            <person name="Alexander J.E."/>
            <person name="Rich S.A."/>
            <person name="Livny J."/>
            <person name="Vlamakis H."/>
            <person name="Clish C."/>
            <person name="Bullock K."/>
            <person name="Deik A."/>
            <person name="Scott J."/>
            <person name="Pierce K.A."/>
            <person name="Xavier R.J."/>
            <person name="Alm E.J."/>
        </authorList>
    </citation>
    <scope>NUCLEOTIDE SEQUENCE [LARGE SCALE GENOMIC DNA]</scope>
    <source>
        <strain evidence="3 6">BIOML-A13</strain>
        <strain evidence="4 5">BIOML-A3</strain>
    </source>
</reference>
<evidence type="ECO:0000313" key="2">
    <source>
        <dbReference type="EMBL" id="CDB46056.1"/>
    </source>
</evidence>
<dbReference type="InterPro" id="IPR006151">
    <property type="entry name" value="Shikm_DH/Glu-tRNA_Rdtase"/>
</dbReference>
<protein>
    <submittedName>
        <fullName evidence="3">NAD(P)H-binding protein</fullName>
    </submittedName>
    <submittedName>
        <fullName evidence="2">Shikimate / quinate 5-dehydrogenase</fullName>
    </submittedName>
</protein>
<dbReference type="EMBL" id="WNBW01000002">
    <property type="protein sequence ID" value="MTU03535.1"/>
    <property type="molecule type" value="Genomic_DNA"/>
</dbReference>
<keyword evidence="5" id="KW-1185">Reference proteome</keyword>
<accession>R6IL12</accession>